<proteinExistence type="predicted"/>
<dbReference type="VEuPathDB" id="FungiDB:MSYG_4018"/>
<dbReference type="Proteomes" id="UP000186303">
    <property type="component" value="Chromosome 7"/>
</dbReference>
<evidence type="ECO:0000313" key="1">
    <source>
        <dbReference type="EMBL" id="SHO79668.1"/>
    </source>
</evidence>
<dbReference type="AlphaFoldDB" id="A0A1M8AB56"/>
<dbReference type="OrthoDB" id="3358788at2759"/>
<evidence type="ECO:0000313" key="2">
    <source>
        <dbReference type="Proteomes" id="UP000186303"/>
    </source>
</evidence>
<dbReference type="OMA" id="WILYFRE"/>
<reference evidence="2" key="1">
    <citation type="journal article" date="2017" name="Nucleic Acids Res.">
        <title>Proteogenomics produces comprehensive and highly accurate protein-coding gene annotation in a complete genome assembly of Malassezia sympodialis.</title>
        <authorList>
            <person name="Zhu Y."/>
            <person name="Engstroem P.G."/>
            <person name="Tellgren-Roth C."/>
            <person name="Baudo C.D."/>
            <person name="Kennell J.C."/>
            <person name="Sun S."/>
            <person name="Billmyre R.B."/>
            <person name="Schroeder M.S."/>
            <person name="Andersson A."/>
            <person name="Holm T."/>
            <person name="Sigurgeirsson B."/>
            <person name="Wu G."/>
            <person name="Sankaranarayanan S.R."/>
            <person name="Siddharthan R."/>
            <person name="Sanyal K."/>
            <person name="Lundeberg J."/>
            <person name="Nystedt B."/>
            <person name="Boekhout T."/>
            <person name="Dawson T.L. Jr."/>
            <person name="Heitman J."/>
            <person name="Scheynius A."/>
            <person name="Lehtioe J."/>
        </authorList>
    </citation>
    <scope>NUCLEOTIDE SEQUENCE [LARGE SCALE GENOMIC DNA]</scope>
    <source>
        <strain evidence="2">ATCC 42132</strain>
    </source>
</reference>
<sequence length="260" mass="28626">MSWLGRRPLLWRSALSSVSPLRTPVPARTFTSRVGTDKPKGVRTLSTTASLGFSLLGLFSARSVSDVLGTSESSSIVREASPAAMTKQPYTLVFVSSTEWGVPRDKWQSWILYFREQGYDCIDLKVECPNKRPEDKTPQDLLAAQISEQVRLSSLQRQPVLFLRGSADTVVPSYLGHGGLFTSTRGPMSGLVLLHPTSKEALQQGDWPSGTPVLVVPEGSDTSAWEGVVPARRTTVLGDAWHEKEGLIKEVENWLRYQGL</sequence>
<name>A0A1M8AB56_MALS4</name>
<protein>
    <submittedName>
        <fullName evidence="1">Uncharacterized protein</fullName>
    </submittedName>
</protein>
<keyword evidence="2" id="KW-1185">Reference proteome</keyword>
<dbReference type="EMBL" id="LT671827">
    <property type="protein sequence ID" value="SHO79668.1"/>
    <property type="molecule type" value="Genomic_DNA"/>
</dbReference>
<gene>
    <name evidence="1" type="ORF">MSYG_4018</name>
</gene>
<organism evidence="1 2">
    <name type="scientific">Malassezia sympodialis (strain ATCC 42132)</name>
    <name type="common">Atopic eczema-associated yeast</name>
    <dbReference type="NCBI Taxonomy" id="1230383"/>
    <lineage>
        <taxon>Eukaryota</taxon>
        <taxon>Fungi</taxon>
        <taxon>Dikarya</taxon>
        <taxon>Basidiomycota</taxon>
        <taxon>Ustilaginomycotina</taxon>
        <taxon>Malasseziomycetes</taxon>
        <taxon>Malasseziales</taxon>
        <taxon>Malasseziaceae</taxon>
        <taxon>Malassezia</taxon>
    </lineage>
</organism>
<accession>A0A1M8AB56</accession>